<evidence type="ECO:0000259" key="7">
    <source>
        <dbReference type="Pfam" id="PF06789"/>
    </source>
</evidence>
<evidence type="ECO:0000256" key="2">
    <source>
        <dbReference type="ARBA" id="ARBA00022692"/>
    </source>
</evidence>
<dbReference type="EMBL" id="CH473971">
    <property type="protein sequence ID" value="EDM14531.1"/>
    <property type="molecule type" value="Genomic_DNA"/>
</dbReference>
<feature type="domain" description="Major intrinsically disordered Notch2-binding receptor 1-like C-terminal" evidence="7">
    <location>
        <begin position="39"/>
        <end position="103"/>
    </location>
</feature>
<organism evidence="8 9">
    <name type="scientific">Rattus norvegicus</name>
    <name type="common">Rat</name>
    <dbReference type="NCBI Taxonomy" id="10116"/>
    <lineage>
        <taxon>Eukaryota</taxon>
        <taxon>Metazoa</taxon>
        <taxon>Chordata</taxon>
        <taxon>Craniata</taxon>
        <taxon>Vertebrata</taxon>
        <taxon>Euteleostomi</taxon>
        <taxon>Mammalia</taxon>
        <taxon>Eutheria</taxon>
        <taxon>Euarchontoglires</taxon>
        <taxon>Glires</taxon>
        <taxon>Rodentia</taxon>
        <taxon>Myomorpha</taxon>
        <taxon>Muroidea</taxon>
        <taxon>Muridae</taxon>
        <taxon>Murinae</taxon>
        <taxon>Rattus</taxon>
    </lineage>
</organism>
<evidence type="ECO:0000256" key="1">
    <source>
        <dbReference type="ARBA" id="ARBA00006410"/>
    </source>
</evidence>
<feature type="region of interest" description="Disordered" evidence="6">
    <location>
        <begin position="28"/>
        <end position="48"/>
    </location>
</feature>
<evidence type="ECO:0000256" key="5">
    <source>
        <dbReference type="ARBA" id="ARBA00037847"/>
    </source>
</evidence>
<sequence>MPAYQEDREEDTCTIGEGEKNIATQRIKGFGGENPVLPESPPASMSSVMKNNPLYGDVSLEEAMEERKKNPSWTIEEYNKHSVHSNLSGHLKVCVLRTVSVEEVESCGSRSPSPNTLSRMQILFILEIVYEAFLTCFVFLHKPMASVQCRVKKEEVAVTKCLLGREKALMVFFFLN</sequence>
<dbReference type="InterPro" id="IPR039706">
    <property type="entry name" value="MINAR1-like"/>
</dbReference>
<evidence type="ECO:0000313" key="8">
    <source>
        <dbReference type="EMBL" id="EDM14531.1"/>
    </source>
</evidence>
<dbReference type="GO" id="GO:0012505">
    <property type="term" value="C:endomembrane system"/>
    <property type="evidence" value="ECO:0007669"/>
    <property type="project" value="UniProtKB-SubCell"/>
</dbReference>
<keyword evidence="4" id="KW-0472">Membrane</keyword>
<comment type="subcellular location">
    <subcellularLocation>
        <location evidence="5">Endomembrane system</location>
        <topology evidence="5">Single-pass membrane protein</topology>
    </subcellularLocation>
</comment>
<proteinExistence type="inferred from homology"/>
<gene>
    <name evidence="8" type="ORF">rCG_46945</name>
</gene>
<dbReference type="PANTHER" id="PTHR31530">
    <property type="entry name" value="MAJOR INTRINSICALLY DISORDERED NOTCH2-BINDING RECEPTOR 1 MINAR1 FAMILY MEMBER"/>
    <property type="match status" value="1"/>
</dbReference>
<accession>A6IXA0</accession>
<dbReference type="Pfam" id="PF06789">
    <property type="entry name" value="MINAR1_C"/>
    <property type="match status" value="1"/>
</dbReference>
<protein>
    <submittedName>
        <fullName evidence="8">RCG46945</fullName>
    </submittedName>
</protein>
<evidence type="ECO:0000256" key="3">
    <source>
        <dbReference type="ARBA" id="ARBA00022989"/>
    </source>
</evidence>
<dbReference type="Proteomes" id="UP000234681">
    <property type="component" value="Chromosome 18"/>
</dbReference>
<reference evidence="9" key="1">
    <citation type="submission" date="2005-09" db="EMBL/GenBank/DDBJ databases">
        <authorList>
            <person name="Mural R.J."/>
            <person name="Li P.W."/>
            <person name="Adams M.D."/>
            <person name="Amanatides P.G."/>
            <person name="Baden-Tillson H."/>
            <person name="Barnstead M."/>
            <person name="Chin S.H."/>
            <person name="Dew I."/>
            <person name="Evans C.A."/>
            <person name="Ferriera S."/>
            <person name="Flanigan M."/>
            <person name="Fosler C."/>
            <person name="Glodek A."/>
            <person name="Gu Z."/>
            <person name="Holt R.A."/>
            <person name="Jennings D."/>
            <person name="Kraft C.L."/>
            <person name="Lu F."/>
            <person name="Nguyen T."/>
            <person name="Nusskern D.R."/>
            <person name="Pfannkoch C.M."/>
            <person name="Sitter C."/>
            <person name="Sutton G.G."/>
            <person name="Venter J.C."/>
            <person name="Wang Z."/>
            <person name="Woodage T."/>
            <person name="Zheng X.H."/>
            <person name="Zhong F."/>
        </authorList>
    </citation>
    <scope>NUCLEOTIDE SEQUENCE [LARGE SCALE GENOMIC DNA]</scope>
    <source>
        <strain>BN</strain>
        <strain evidence="9">Sprague-Dawley</strain>
    </source>
</reference>
<keyword evidence="3" id="KW-1133">Transmembrane helix</keyword>
<feature type="region of interest" description="Disordered" evidence="6">
    <location>
        <begin position="1"/>
        <end position="20"/>
    </location>
</feature>
<keyword evidence="2" id="KW-0812">Transmembrane</keyword>
<dbReference type="PANTHER" id="PTHR31530:SF4">
    <property type="entry name" value="MAJOR INTRINSICALLY DISORDERED NOTCH2-BINDING RECEPTOR 1-LIKE"/>
    <property type="match status" value="1"/>
</dbReference>
<evidence type="ECO:0000256" key="4">
    <source>
        <dbReference type="ARBA" id="ARBA00023136"/>
    </source>
</evidence>
<dbReference type="InterPro" id="IPR009626">
    <property type="entry name" value="MINAR1-like_C"/>
</dbReference>
<comment type="similarity">
    <text evidence="1">Belongs to the MINAR family.</text>
</comment>
<dbReference type="AlphaFoldDB" id="A6IXA0"/>
<name>A6IXA0_RAT</name>
<evidence type="ECO:0000256" key="6">
    <source>
        <dbReference type="SAM" id="MobiDB-lite"/>
    </source>
</evidence>
<evidence type="ECO:0000313" key="9">
    <source>
        <dbReference type="Proteomes" id="UP000234681"/>
    </source>
</evidence>